<dbReference type="AlphaFoldDB" id="A0A5R8NLY4"/>
<dbReference type="SUPFAM" id="SSF51261">
    <property type="entry name" value="Duplicated hybrid motif"/>
    <property type="match status" value="1"/>
</dbReference>
<evidence type="ECO:0000256" key="2">
    <source>
        <dbReference type="ARBA" id="ARBA00022448"/>
    </source>
</evidence>
<dbReference type="RefSeq" id="WP_138448864.1">
    <property type="nucleotide sequence ID" value="NZ_VBUT01000006.1"/>
</dbReference>
<keyword evidence="4" id="KW-0808">Transferase</keyword>
<comment type="caution">
    <text evidence="8">The sequence shown here is derived from an EMBL/GenBank/DDBJ whole genome shotgun (WGS) entry which is preliminary data.</text>
</comment>
<dbReference type="InterPro" id="IPR011055">
    <property type="entry name" value="Dup_hybrid_motif"/>
</dbReference>
<dbReference type="InterPro" id="IPR001127">
    <property type="entry name" value="PTS_EIIA_1_perm"/>
</dbReference>
<dbReference type="Proteomes" id="UP000306378">
    <property type="component" value="Unassembled WGS sequence"/>
</dbReference>
<evidence type="ECO:0000256" key="1">
    <source>
        <dbReference type="ARBA" id="ARBA00004496"/>
    </source>
</evidence>
<dbReference type="GO" id="GO:0016301">
    <property type="term" value="F:kinase activity"/>
    <property type="evidence" value="ECO:0007669"/>
    <property type="project" value="UniProtKB-KW"/>
</dbReference>
<keyword evidence="6" id="KW-0418">Kinase</keyword>
<dbReference type="PANTHER" id="PTHR45008">
    <property type="entry name" value="PTS SYSTEM GLUCOSE-SPECIFIC EIIA COMPONENT"/>
    <property type="match status" value="1"/>
</dbReference>
<protein>
    <submittedName>
        <fullName evidence="8">PTS glucose transporter subunit IIA</fullName>
    </submittedName>
</protein>
<evidence type="ECO:0000256" key="6">
    <source>
        <dbReference type="ARBA" id="ARBA00022777"/>
    </source>
</evidence>
<dbReference type="GO" id="GO:0009401">
    <property type="term" value="P:phosphoenolpyruvate-dependent sugar phosphotransferase system"/>
    <property type="evidence" value="ECO:0007669"/>
    <property type="project" value="UniProtKB-KW"/>
</dbReference>
<reference evidence="8 9" key="1">
    <citation type="submission" date="2019-05" db="EMBL/GenBank/DDBJ databases">
        <title>Genomes sequences of two Nocardia cyriacigeorgica environmental isolates, type strains Nocardia asteroides ATCC 19247 and Nocardia cyriacigeorgica DSM 44484.</title>
        <authorList>
            <person name="Vautrin F."/>
            <person name="Bergeron E."/>
            <person name="Dubost A."/>
            <person name="Abrouk D."/>
            <person name="Rodriguez Nava V."/>
            <person name="Pujic P."/>
        </authorList>
    </citation>
    <scope>NUCLEOTIDE SEQUENCE [LARGE SCALE GENOMIC DNA]</scope>
    <source>
        <strain evidence="8 9">EML 446</strain>
    </source>
</reference>
<feature type="domain" description="PTS EIIA type-1" evidence="7">
    <location>
        <begin position="21"/>
        <end position="127"/>
    </location>
</feature>
<name>A0A5R8NLY4_9NOCA</name>
<dbReference type="Gene3D" id="2.70.70.10">
    <property type="entry name" value="Glucose Permease (Domain IIA)"/>
    <property type="match status" value="1"/>
</dbReference>
<sequence>MTVPVLAPLPGRVLALADVPDPVFAGQLVGSGVAIDPVRDRGALDVRAPIAGRIVKLHPHAFVVLGADGAGVLTHLGIDTVKLRGAGFALLAAEGADVEAGTPIVRFDPTEIDGTGYSALCPIVVMDSARDSVDPSAVGTDVETGATLFDWTPIPR</sequence>
<dbReference type="EMBL" id="VBUT01000006">
    <property type="protein sequence ID" value="TLF76699.1"/>
    <property type="molecule type" value="Genomic_DNA"/>
</dbReference>
<organism evidence="8 9">
    <name type="scientific">Nocardia cyriacigeorgica</name>
    <dbReference type="NCBI Taxonomy" id="135487"/>
    <lineage>
        <taxon>Bacteria</taxon>
        <taxon>Bacillati</taxon>
        <taxon>Actinomycetota</taxon>
        <taxon>Actinomycetes</taxon>
        <taxon>Mycobacteriales</taxon>
        <taxon>Nocardiaceae</taxon>
        <taxon>Nocardia</taxon>
    </lineage>
</organism>
<proteinExistence type="predicted"/>
<evidence type="ECO:0000313" key="9">
    <source>
        <dbReference type="Proteomes" id="UP000306378"/>
    </source>
</evidence>
<gene>
    <name evidence="8" type="ORF">FEK34_17515</name>
</gene>
<keyword evidence="3 8" id="KW-0762">Sugar transport</keyword>
<keyword evidence="5" id="KW-0598">Phosphotransferase system</keyword>
<evidence type="ECO:0000256" key="5">
    <source>
        <dbReference type="ARBA" id="ARBA00022683"/>
    </source>
</evidence>
<evidence type="ECO:0000256" key="4">
    <source>
        <dbReference type="ARBA" id="ARBA00022679"/>
    </source>
</evidence>
<dbReference type="Pfam" id="PF00358">
    <property type="entry name" value="PTS_EIIA_1"/>
    <property type="match status" value="1"/>
</dbReference>
<dbReference type="GO" id="GO:0005737">
    <property type="term" value="C:cytoplasm"/>
    <property type="evidence" value="ECO:0007669"/>
    <property type="project" value="UniProtKB-SubCell"/>
</dbReference>
<comment type="subcellular location">
    <subcellularLocation>
        <location evidence="1">Cytoplasm</location>
    </subcellularLocation>
</comment>
<dbReference type="InterPro" id="IPR050890">
    <property type="entry name" value="PTS_EIIA_component"/>
</dbReference>
<evidence type="ECO:0000256" key="3">
    <source>
        <dbReference type="ARBA" id="ARBA00022597"/>
    </source>
</evidence>
<accession>A0A5R8NLY4</accession>
<dbReference type="PANTHER" id="PTHR45008:SF1">
    <property type="entry name" value="PTS SYSTEM GLUCOSE-SPECIFIC EIIA COMPONENT"/>
    <property type="match status" value="1"/>
</dbReference>
<keyword evidence="2" id="KW-0813">Transport</keyword>
<dbReference type="PROSITE" id="PS51093">
    <property type="entry name" value="PTS_EIIA_TYPE_1"/>
    <property type="match status" value="1"/>
</dbReference>
<evidence type="ECO:0000313" key="8">
    <source>
        <dbReference type="EMBL" id="TLF76699.1"/>
    </source>
</evidence>
<evidence type="ECO:0000259" key="7">
    <source>
        <dbReference type="PROSITE" id="PS51093"/>
    </source>
</evidence>